<keyword evidence="2" id="KW-1003">Cell membrane</keyword>
<dbReference type="CDD" id="cd06580">
    <property type="entry name" value="TM_PBP1_transp_TpRbsC_like"/>
    <property type="match status" value="1"/>
</dbReference>
<dbReference type="PANTHER" id="PTHR47089:SF1">
    <property type="entry name" value="GUANOSINE ABC TRANSPORTER PERMEASE PROTEIN NUPP"/>
    <property type="match status" value="1"/>
</dbReference>
<reference evidence="7" key="1">
    <citation type="journal article" date="2014" name="Front. Microbiol.">
        <title>High frequency of phylogenetically diverse reductive dehalogenase-homologous genes in deep subseafloor sedimentary metagenomes.</title>
        <authorList>
            <person name="Kawai M."/>
            <person name="Futagami T."/>
            <person name="Toyoda A."/>
            <person name="Takaki Y."/>
            <person name="Nishi S."/>
            <person name="Hori S."/>
            <person name="Arai W."/>
            <person name="Tsubouchi T."/>
            <person name="Morono Y."/>
            <person name="Uchiyama I."/>
            <person name="Ito T."/>
            <person name="Fujiyama A."/>
            <person name="Inagaki F."/>
            <person name="Takami H."/>
        </authorList>
    </citation>
    <scope>NUCLEOTIDE SEQUENCE</scope>
    <source>
        <strain evidence="7">Expedition CK06-06</strain>
    </source>
</reference>
<accession>X0V5G1</accession>
<keyword evidence="4 6" id="KW-1133">Transmembrane helix</keyword>
<evidence type="ECO:0000256" key="2">
    <source>
        <dbReference type="ARBA" id="ARBA00022475"/>
    </source>
</evidence>
<keyword evidence="3 6" id="KW-0812">Transmembrane</keyword>
<dbReference type="PANTHER" id="PTHR47089">
    <property type="entry name" value="ABC TRANSPORTER, PERMEASE PROTEIN"/>
    <property type="match status" value="1"/>
</dbReference>
<comment type="caution">
    <text evidence="7">The sequence shown here is derived from an EMBL/GenBank/DDBJ whole genome shotgun (WGS) entry which is preliminary data.</text>
</comment>
<keyword evidence="5 6" id="KW-0472">Membrane</keyword>
<gene>
    <name evidence="7" type="ORF">S01H1_46272</name>
</gene>
<evidence type="ECO:0000256" key="3">
    <source>
        <dbReference type="ARBA" id="ARBA00022692"/>
    </source>
</evidence>
<organism evidence="7">
    <name type="scientific">marine sediment metagenome</name>
    <dbReference type="NCBI Taxonomy" id="412755"/>
    <lineage>
        <taxon>unclassified sequences</taxon>
        <taxon>metagenomes</taxon>
        <taxon>ecological metagenomes</taxon>
    </lineage>
</organism>
<dbReference type="Pfam" id="PF02653">
    <property type="entry name" value="BPD_transp_2"/>
    <property type="match status" value="1"/>
</dbReference>
<dbReference type="GO" id="GO:0005886">
    <property type="term" value="C:plasma membrane"/>
    <property type="evidence" value="ECO:0007669"/>
    <property type="project" value="UniProtKB-SubCell"/>
</dbReference>
<evidence type="ECO:0000256" key="1">
    <source>
        <dbReference type="ARBA" id="ARBA00004651"/>
    </source>
</evidence>
<proteinExistence type="predicted"/>
<feature type="non-terminal residue" evidence="7">
    <location>
        <position position="186"/>
    </location>
</feature>
<feature type="transmembrane region" description="Helical" evidence="6">
    <location>
        <begin position="108"/>
        <end position="127"/>
    </location>
</feature>
<evidence type="ECO:0000313" key="7">
    <source>
        <dbReference type="EMBL" id="GAG06602.1"/>
    </source>
</evidence>
<dbReference type="InterPro" id="IPR001851">
    <property type="entry name" value="ABC_transp_permease"/>
</dbReference>
<evidence type="ECO:0000256" key="5">
    <source>
        <dbReference type="ARBA" id="ARBA00023136"/>
    </source>
</evidence>
<feature type="transmembrane region" description="Helical" evidence="6">
    <location>
        <begin position="51"/>
        <end position="69"/>
    </location>
</feature>
<evidence type="ECO:0008006" key="8">
    <source>
        <dbReference type="Google" id="ProtNLM"/>
    </source>
</evidence>
<comment type="subcellular location">
    <subcellularLocation>
        <location evidence="1">Cell membrane</location>
        <topology evidence="1">Multi-pass membrane protein</topology>
    </subcellularLocation>
</comment>
<name>X0V5G1_9ZZZZ</name>
<dbReference type="GO" id="GO:0022857">
    <property type="term" value="F:transmembrane transporter activity"/>
    <property type="evidence" value="ECO:0007669"/>
    <property type="project" value="InterPro"/>
</dbReference>
<sequence>MEVYWGLFDGGFGSVVRIGLTLNEATPLLFCALGLILAFRCGVWNIGAEGQLYMGAVGAALVGLFVTGIPKPLVLLLAVIASFVFGAIWGAVPGILKVKYKTNEIITSLLMVFVAKHFITYLVLWPLKPAIPGSLVTERISATARLPIILPETASHVGILIALGLAVIVGFILQKSTFGYRIKAVG</sequence>
<evidence type="ECO:0000256" key="6">
    <source>
        <dbReference type="SAM" id="Phobius"/>
    </source>
</evidence>
<dbReference type="EMBL" id="BARS01029623">
    <property type="protein sequence ID" value="GAG06602.1"/>
    <property type="molecule type" value="Genomic_DNA"/>
</dbReference>
<feature type="transmembrane region" description="Helical" evidence="6">
    <location>
        <begin position="154"/>
        <end position="173"/>
    </location>
</feature>
<evidence type="ECO:0000256" key="4">
    <source>
        <dbReference type="ARBA" id="ARBA00022989"/>
    </source>
</evidence>
<dbReference type="AlphaFoldDB" id="X0V5G1"/>
<feature type="transmembrane region" description="Helical" evidence="6">
    <location>
        <begin position="75"/>
        <end position="96"/>
    </location>
</feature>
<protein>
    <recommendedName>
        <fullName evidence="8">ABC transporter permease</fullName>
    </recommendedName>
</protein>
<feature type="transmembrane region" description="Helical" evidence="6">
    <location>
        <begin position="20"/>
        <end position="39"/>
    </location>
</feature>